<feature type="transmembrane region" description="Helical" evidence="2">
    <location>
        <begin position="109"/>
        <end position="129"/>
    </location>
</feature>
<feature type="transmembrane region" description="Helical" evidence="2">
    <location>
        <begin position="274"/>
        <end position="296"/>
    </location>
</feature>
<accession>A0ABR3V239</accession>
<evidence type="ECO:0000256" key="2">
    <source>
        <dbReference type="SAM" id="Phobius"/>
    </source>
</evidence>
<proteinExistence type="predicted"/>
<name>A0ABR3V239_HUMIN</name>
<feature type="transmembrane region" description="Helical" evidence="2">
    <location>
        <begin position="192"/>
        <end position="215"/>
    </location>
</feature>
<gene>
    <name evidence="3" type="ORF">VTJ49DRAFT_6038</name>
</gene>
<dbReference type="Proteomes" id="UP001583172">
    <property type="component" value="Unassembled WGS sequence"/>
</dbReference>
<organism evidence="3 4">
    <name type="scientific">Humicola insolens</name>
    <name type="common">Soft-rot fungus</name>
    <dbReference type="NCBI Taxonomy" id="85995"/>
    <lineage>
        <taxon>Eukaryota</taxon>
        <taxon>Fungi</taxon>
        <taxon>Dikarya</taxon>
        <taxon>Ascomycota</taxon>
        <taxon>Pezizomycotina</taxon>
        <taxon>Sordariomycetes</taxon>
        <taxon>Sordariomycetidae</taxon>
        <taxon>Sordariales</taxon>
        <taxon>Chaetomiaceae</taxon>
        <taxon>Mycothermus</taxon>
    </lineage>
</organism>
<keyword evidence="2" id="KW-0472">Membrane</keyword>
<comment type="caution">
    <text evidence="3">The sequence shown here is derived from an EMBL/GenBank/DDBJ whole genome shotgun (WGS) entry which is preliminary data.</text>
</comment>
<protein>
    <submittedName>
        <fullName evidence="3">Uncharacterized protein</fullName>
    </submittedName>
</protein>
<feature type="compositionally biased region" description="Low complexity" evidence="1">
    <location>
        <begin position="350"/>
        <end position="360"/>
    </location>
</feature>
<keyword evidence="2" id="KW-0812">Transmembrane</keyword>
<keyword evidence="2" id="KW-1133">Transmembrane helix</keyword>
<evidence type="ECO:0000256" key="1">
    <source>
        <dbReference type="SAM" id="MobiDB-lite"/>
    </source>
</evidence>
<feature type="transmembrane region" description="Helical" evidence="2">
    <location>
        <begin position="15"/>
        <end position="36"/>
    </location>
</feature>
<sequence length="384" mass="43604">MSTIDELISYGSGEIVLAGLWVVPLSVLWFISLCVARRKRDPARTGIAWLKAAYPFFILSLFLWTIAGGLRLWYWLDDYSWGSSFMENLNRATRHVSGVSSFLRNIGDILLFITFVELAIGFMICLKGNAEQSSAPKTGRIIILVWSFILFVISIAYLGVSQDNTSKTKSSYSSRDPDLPWALQQWVMLNRLYGALLILLWLTSLPMVVLSSVVMHRVRANYQLKRLASLFLVATILNALRLTILTAIDIHYYLTDVEGAVYYGVDVPLAVTFIVQPFFNHVFLFVLLVLLFVLAVRKRNGLWSQPQPEWNYPSVVYVPQQYAVGVVPVQAVPVQQVQPGTQPYPPQQQPPQQAYPQQQQPNTALPAYLQYAQQQQQQQQQQQN</sequence>
<reference evidence="3 4" key="1">
    <citation type="journal article" date="2024" name="Commun. Biol.">
        <title>Comparative genomic analysis of thermophilic fungi reveals convergent evolutionary adaptations and gene losses.</title>
        <authorList>
            <person name="Steindorff A.S."/>
            <person name="Aguilar-Pontes M.V."/>
            <person name="Robinson A.J."/>
            <person name="Andreopoulos B."/>
            <person name="LaButti K."/>
            <person name="Kuo A."/>
            <person name="Mondo S."/>
            <person name="Riley R."/>
            <person name="Otillar R."/>
            <person name="Haridas S."/>
            <person name="Lipzen A."/>
            <person name="Grimwood J."/>
            <person name="Schmutz J."/>
            <person name="Clum A."/>
            <person name="Reid I.D."/>
            <person name="Moisan M.C."/>
            <person name="Butler G."/>
            <person name="Nguyen T.T.M."/>
            <person name="Dewar K."/>
            <person name="Conant G."/>
            <person name="Drula E."/>
            <person name="Henrissat B."/>
            <person name="Hansel C."/>
            <person name="Singer S."/>
            <person name="Hutchinson M.I."/>
            <person name="de Vries R.P."/>
            <person name="Natvig D.O."/>
            <person name="Powell A.J."/>
            <person name="Tsang A."/>
            <person name="Grigoriev I.V."/>
        </authorList>
    </citation>
    <scope>NUCLEOTIDE SEQUENCE [LARGE SCALE GENOMIC DNA]</scope>
    <source>
        <strain evidence="3 4">CBS 620.91</strain>
    </source>
</reference>
<evidence type="ECO:0000313" key="3">
    <source>
        <dbReference type="EMBL" id="KAL1835807.1"/>
    </source>
</evidence>
<feature type="transmembrane region" description="Helical" evidence="2">
    <location>
        <begin position="56"/>
        <end position="76"/>
    </location>
</feature>
<feature type="region of interest" description="Disordered" evidence="1">
    <location>
        <begin position="340"/>
        <end position="360"/>
    </location>
</feature>
<evidence type="ECO:0000313" key="4">
    <source>
        <dbReference type="Proteomes" id="UP001583172"/>
    </source>
</evidence>
<feature type="transmembrane region" description="Helical" evidence="2">
    <location>
        <begin position="227"/>
        <end position="254"/>
    </location>
</feature>
<feature type="transmembrane region" description="Helical" evidence="2">
    <location>
        <begin position="141"/>
        <end position="160"/>
    </location>
</feature>
<dbReference type="EMBL" id="JAZGSY010000533">
    <property type="protein sequence ID" value="KAL1835807.1"/>
    <property type="molecule type" value="Genomic_DNA"/>
</dbReference>
<keyword evidence="4" id="KW-1185">Reference proteome</keyword>